<evidence type="ECO:0000313" key="3">
    <source>
        <dbReference type="EMBL" id="GAA0178627.1"/>
    </source>
</evidence>
<dbReference type="PANTHER" id="PTHR34364">
    <property type="entry name" value="WAS/WASL-INTERACTING FAMILY PROTEIN"/>
    <property type="match status" value="1"/>
</dbReference>
<feature type="region of interest" description="Disordered" evidence="1">
    <location>
        <begin position="73"/>
        <end position="92"/>
    </location>
</feature>
<reference evidence="3 4" key="1">
    <citation type="submission" date="2024-01" db="EMBL/GenBank/DDBJ databases">
        <title>The complete chloroplast genome sequence of Lithospermum erythrorhizon: insights into the phylogenetic relationship among Boraginaceae species and the maternal lineages of purple gromwells.</title>
        <authorList>
            <person name="Okada T."/>
            <person name="Watanabe K."/>
        </authorList>
    </citation>
    <scope>NUCLEOTIDE SEQUENCE [LARGE SCALE GENOMIC DNA]</scope>
</reference>
<protein>
    <submittedName>
        <fullName evidence="3">Uncharacterized protein</fullName>
    </submittedName>
</protein>
<comment type="caution">
    <text evidence="3">The sequence shown here is derived from an EMBL/GenBank/DDBJ whole genome shotgun (WGS) entry which is preliminary data.</text>
</comment>
<proteinExistence type="predicted"/>
<accession>A0AAV3RRI4</accession>
<evidence type="ECO:0000256" key="2">
    <source>
        <dbReference type="SAM" id="Phobius"/>
    </source>
</evidence>
<dbReference type="PANTHER" id="PTHR34364:SF1">
    <property type="entry name" value="WAS_WASL-INTERACTING FAMILY PROTEIN"/>
    <property type="match status" value="1"/>
</dbReference>
<keyword evidence="2" id="KW-0472">Membrane</keyword>
<feature type="region of interest" description="Disordered" evidence="1">
    <location>
        <begin position="1"/>
        <end position="39"/>
    </location>
</feature>
<sequence length="166" mass="18726">MSEPPKLLVNKPKKSQLKQVEQPTPPPSSAPHSAPAEPVKDSFGRRYKFLWPLLIVVNISVGAYLFMRTKKKDVGPDEEVKDVSNSSGPATVVNAAVTETPVASLPIVEPPKPRQPIPEEQQRELFKWLLEEKRKIKPRDAEERKCIDEEKAILKQFIRSKSIPTL</sequence>
<gene>
    <name evidence="3" type="ORF">LIER_29865</name>
</gene>
<dbReference type="EMBL" id="BAABME010010431">
    <property type="protein sequence ID" value="GAA0178627.1"/>
    <property type="molecule type" value="Genomic_DNA"/>
</dbReference>
<evidence type="ECO:0000313" key="4">
    <source>
        <dbReference type="Proteomes" id="UP001454036"/>
    </source>
</evidence>
<evidence type="ECO:0000256" key="1">
    <source>
        <dbReference type="SAM" id="MobiDB-lite"/>
    </source>
</evidence>
<feature type="transmembrane region" description="Helical" evidence="2">
    <location>
        <begin position="49"/>
        <end position="67"/>
    </location>
</feature>
<keyword evidence="2" id="KW-0812">Transmembrane</keyword>
<dbReference type="Proteomes" id="UP001454036">
    <property type="component" value="Unassembled WGS sequence"/>
</dbReference>
<keyword evidence="2" id="KW-1133">Transmembrane helix</keyword>
<dbReference type="AlphaFoldDB" id="A0AAV3RRI4"/>
<organism evidence="3 4">
    <name type="scientific">Lithospermum erythrorhizon</name>
    <name type="common">Purple gromwell</name>
    <name type="synonym">Lithospermum officinale var. erythrorhizon</name>
    <dbReference type="NCBI Taxonomy" id="34254"/>
    <lineage>
        <taxon>Eukaryota</taxon>
        <taxon>Viridiplantae</taxon>
        <taxon>Streptophyta</taxon>
        <taxon>Embryophyta</taxon>
        <taxon>Tracheophyta</taxon>
        <taxon>Spermatophyta</taxon>
        <taxon>Magnoliopsida</taxon>
        <taxon>eudicotyledons</taxon>
        <taxon>Gunneridae</taxon>
        <taxon>Pentapetalae</taxon>
        <taxon>asterids</taxon>
        <taxon>lamiids</taxon>
        <taxon>Boraginales</taxon>
        <taxon>Boraginaceae</taxon>
        <taxon>Boraginoideae</taxon>
        <taxon>Lithospermeae</taxon>
        <taxon>Lithospermum</taxon>
    </lineage>
</organism>
<keyword evidence="4" id="KW-1185">Reference proteome</keyword>
<name>A0AAV3RRI4_LITER</name>